<accession>A0A0B5DXZ3</accession>
<feature type="domain" description="FAD/NAD(P)-binding" evidence="3">
    <location>
        <begin position="73"/>
        <end position="291"/>
    </location>
</feature>
<protein>
    <recommendedName>
        <fullName evidence="3">FAD/NAD(P)-binding domain-containing protein</fullName>
    </recommendedName>
</protein>
<evidence type="ECO:0000313" key="5">
    <source>
        <dbReference type="Proteomes" id="UP000031521"/>
    </source>
</evidence>
<feature type="region of interest" description="Disordered" evidence="2">
    <location>
        <begin position="1"/>
        <end position="32"/>
    </location>
</feature>
<sequence>MKHNTSPLSTESLERAGWMPEPPRRAAGQHPECLPRTLEDLAAVARREIDITRYPAKRWTLPREAPDGTGALDVLIVGASQAGLAVAHGLRMAHVDNIALIDLAPRGKVGPWATYARMPTLRTHKDNGGIECGIPSLSLRAWYEVQHGPGSWEALYKVQTADWADYLEWFRDTAELGVDYDTELLDFALDESGLIAAAVRAPEGTRTIHARKLVLATGIEGNGIRSIPAFVGHEIPPALYAHTQDDIDFAALKGSRVLVLGGGASAYDNAICAAEAGAEVHVFHRMEKLISVNPGTWGEFDGYLHHYIDLPPELKWRFMKTFGSIKGGPPVATIKRALALPNLHIHPGCSWRSMTASDGRLTVEASDGTHTGDFAILGTGYRMELSAVPSLAGKLKDIATWEDMFTPPPGLPGNGLEKAPWLGRDFTFQPKPGQKATWHAHVLNFARGAQLSTGTMPIGLSGIKFGAAEVVRSLTGAFFAEDAELYLSGLQSWTTRDLEALDT</sequence>
<dbReference type="PRINTS" id="PR00368">
    <property type="entry name" value="FADPNR"/>
</dbReference>
<dbReference type="Proteomes" id="UP000031521">
    <property type="component" value="Chromosome"/>
</dbReference>
<dbReference type="RefSeq" id="WP_052453345.1">
    <property type="nucleotide sequence ID" value="NZ_CP004393.1"/>
</dbReference>
<dbReference type="InterPro" id="IPR036188">
    <property type="entry name" value="FAD/NAD-bd_sf"/>
</dbReference>
<keyword evidence="1" id="KW-0560">Oxidoreductase</keyword>
<dbReference type="STRING" id="1208324.P73_3149"/>
<evidence type="ECO:0000259" key="3">
    <source>
        <dbReference type="Pfam" id="PF07992"/>
    </source>
</evidence>
<dbReference type="PRINTS" id="PR00411">
    <property type="entry name" value="PNDRDTASEI"/>
</dbReference>
<dbReference type="OrthoDB" id="8671611at2"/>
<dbReference type="KEGG" id="cid:P73_3149"/>
<dbReference type="PANTHER" id="PTHR43539:SF91">
    <property type="entry name" value="FAD-DEPENDENT URATE HYDROXYLASE"/>
    <property type="match status" value="1"/>
</dbReference>
<proteinExistence type="predicted"/>
<dbReference type="HOGENOM" id="CLU_044076_0_0_5"/>
<dbReference type="Gene3D" id="3.50.50.60">
    <property type="entry name" value="FAD/NAD(P)-binding domain"/>
    <property type="match status" value="1"/>
</dbReference>
<dbReference type="InterPro" id="IPR023753">
    <property type="entry name" value="FAD/NAD-binding_dom"/>
</dbReference>
<evidence type="ECO:0000256" key="1">
    <source>
        <dbReference type="ARBA" id="ARBA00023002"/>
    </source>
</evidence>
<dbReference type="GO" id="GO:0004497">
    <property type="term" value="F:monooxygenase activity"/>
    <property type="evidence" value="ECO:0007669"/>
    <property type="project" value="TreeGrafter"/>
</dbReference>
<feature type="compositionally biased region" description="Polar residues" evidence="2">
    <location>
        <begin position="1"/>
        <end position="11"/>
    </location>
</feature>
<name>A0A0B5DXZ3_9RHOB</name>
<dbReference type="SUPFAM" id="SSF51905">
    <property type="entry name" value="FAD/NAD(P)-binding domain"/>
    <property type="match status" value="1"/>
</dbReference>
<organism evidence="4 5">
    <name type="scientific">Celeribacter indicus</name>
    <dbReference type="NCBI Taxonomy" id="1208324"/>
    <lineage>
        <taxon>Bacteria</taxon>
        <taxon>Pseudomonadati</taxon>
        <taxon>Pseudomonadota</taxon>
        <taxon>Alphaproteobacteria</taxon>
        <taxon>Rhodobacterales</taxon>
        <taxon>Roseobacteraceae</taxon>
        <taxon>Celeribacter</taxon>
    </lineage>
</organism>
<dbReference type="AlphaFoldDB" id="A0A0B5DXZ3"/>
<dbReference type="EMBL" id="CP004393">
    <property type="protein sequence ID" value="AJE47864.1"/>
    <property type="molecule type" value="Genomic_DNA"/>
</dbReference>
<keyword evidence="5" id="KW-1185">Reference proteome</keyword>
<dbReference type="PANTHER" id="PTHR43539">
    <property type="entry name" value="FLAVIN-BINDING MONOOXYGENASE-LIKE PROTEIN (AFU_ORTHOLOGUE AFUA_4G09220)"/>
    <property type="match status" value="1"/>
</dbReference>
<dbReference type="Pfam" id="PF07992">
    <property type="entry name" value="Pyr_redox_2"/>
    <property type="match status" value="1"/>
</dbReference>
<dbReference type="GO" id="GO:0050660">
    <property type="term" value="F:flavin adenine dinucleotide binding"/>
    <property type="evidence" value="ECO:0007669"/>
    <property type="project" value="TreeGrafter"/>
</dbReference>
<evidence type="ECO:0000256" key="2">
    <source>
        <dbReference type="SAM" id="MobiDB-lite"/>
    </source>
</evidence>
<reference evidence="4 5" key="1">
    <citation type="journal article" date="2014" name="Int. J. Syst. Evol. Microbiol.">
        <title>Celeribacter indicus sp. nov., a polycyclic aromatic hydrocarbon-degrading bacterium from deep-sea sediment and reclassification of Huaishuia halophila as Celeribacter halophilus comb. nov.</title>
        <authorList>
            <person name="Lai Q."/>
            <person name="Cao J."/>
            <person name="Yuan J."/>
            <person name="Li F."/>
            <person name="Shao Z."/>
        </authorList>
    </citation>
    <scope>NUCLEOTIDE SEQUENCE [LARGE SCALE GENOMIC DNA]</scope>
    <source>
        <strain evidence="4">P73</strain>
    </source>
</reference>
<gene>
    <name evidence="4" type="ORF">P73_3149</name>
</gene>
<dbReference type="InterPro" id="IPR050982">
    <property type="entry name" value="Auxin_biosynth/cation_transpt"/>
</dbReference>
<evidence type="ECO:0000313" key="4">
    <source>
        <dbReference type="EMBL" id="AJE47864.1"/>
    </source>
</evidence>